<dbReference type="Pfam" id="PF06170">
    <property type="entry name" value="DUF983"/>
    <property type="match status" value="1"/>
</dbReference>
<dbReference type="EMBL" id="BMGH01000001">
    <property type="protein sequence ID" value="GGD05271.1"/>
    <property type="molecule type" value="Genomic_DNA"/>
</dbReference>
<evidence type="ECO:0000256" key="1">
    <source>
        <dbReference type="SAM" id="Phobius"/>
    </source>
</evidence>
<reference evidence="3" key="2">
    <citation type="submission" date="2020-09" db="EMBL/GenBank/DDBJ databases">
        <authorList>
            <person name="Sun Q."/>
            <person name="Zhou Y."/>
        </authorList>
    </citation>
    <scope>NUCLEOTIDE SEQUENCE</scope>
    <source>
        <strain evidence="3">CGMCC 1.12921</strain>
    </source>
</reference>
<name>A0A8J2V1V0_9PROT</name>
<dbReference type="Gene3D" id="2.20.25.10">
    <property type="match status" value="1"/>
</dbReference>
<evidence type="ECO:0000313" key="4">
    <source>
        <dbReference type="Proteomes" id="UP000613582"/>
    </source>
</evidence>
<evidence type="ECO:0000313" key="3">
    <source>
        <dbReference type="EMBL" id="GGD05271.1"/>
    </source>
</evidence>
<dbReference type="PROSITE" id="PS51134">
    <property type="entry name" value="ZF_TFIIB"/>
    <property type="match status" value="1"/>
</dbReference>
<proteinExistence type="predicted"/>
<dbReference type="InterPro" id="IPR009325">
    <property type="entry name" value="DUF983"/>
</dbReference>
<keyword evidence="4" id="KW-1185">Reference proteome</keyword>
<keyword evidence="1" id="KW-0472">Membrane</keyword>
<dbReference type="RefSeq" id="WP_188160418.1">
    <property type="nucleotide sequence ID" value="NZ_BMGH01000001.1"/>
</dbReference>
<reference evidence="3" key="1">
    <citation type="journal article" date="2014" name="Int. J. Syst. Evol. Microbiol.">
        <title>Complete genome sequence of Corynebacterium casei LMG S-19264T (=DSM 44701T), isolated from a smear-ripened cheese.</title>
        <authorList>
            <consortium name="US DOE Joint Genome Institute (JGI-PGF)"/>
            <person name="Walter F."/>
            <person name="Albersmeier A."/>
            <person name="Kalinowski J."/>
            <person name="Ruckert C."/>
        </authorList>
    </citation>
    <scope>NUCLEOTIDE SEQUENCE</scope>
    <source>
        <strain evidence="3">CGMCC 1.12921</strain>
    </source>
</reference>
<feature type="transmembrane region" description="Helical" evidence="1">
    <location>
        <begin position="95"/>
        <end position="112"/>
    </location>
</feature>
<organism evidence="3 4">
    <name type="scientific">Aquisalinus flavus</name>
    <dbReference type="NCBI Taxonomy" id="1526572"/>
    <lineage>
        <taxon>Bacteria</taxon>
        <taxon>Pseudomonadati</taxon>
        <taxon>Pseudomonadota</taxon>
        <taxon>Alphaproteobacteria</taxon>
        <taxon>Parvularculales</taxon>
        <taxon>Parvularculaceae</taxon>
        <taxon>Aquisalinus</taxon>
    </lineage>
</organism>
<keyword evidence="1" id="KW-1133">Transmembrane helix</keyword>
<dbReference type="InterPro" id="IPR013137">
    <property type="entry name" value="Znf_TFIIB"/>
</dbReference>
<keyword evidence="1" id="KW-0812">Transmembrane</keyword>
<protein>
    <recommendedName>
        <fullName evidence="2">TFIIB-type domain-containing protein</fullName>
    </recommendedName>
</protein>
<accession>A0A8J2V1V0</accession>
<dbReference type="Proteomes" id="UP000613582">
    <property type="component" value="Unassembled WGS sequence"/>
</dbReference>
<comment type="caution">
    <text evidence="3">The sequence shown here is derived from an EMBL/GenBank/DDBJ whole genome shotgun (WGS) entry which is preliminary data.</text>
</comment>
<evidence type="ECO:0000259" key="2">
    <source>
        <dbReference type="PROSITE" id="PS51134"/>
    </source>
</evidence>
<feature type="domain" description="TFIIB-type" evidence="2">
    <location>
        <begin position="27"/>
        <end position="58"/>
    </location>
</feature>
<dbReference type="AlphaFoldDB" id="A0A8J2V1V0"/>
<gene>
    <name evidence="3" type="ORF">GCM10011342_12760</name>
</gene>
<dbReference type="SUPFAM" id="SSF57783">
    <property type="entry name" value="Zinc beta-ribbon"/>
    <property type="match status" value="1"/>
</dbReference>
<sequence>MSNNSPLIYGGHDDGRRSVRSAMWRGMKKRCPQCGKGHIFKSYTKVKDQCDECGLVLSGHEADDGPPYFTMLIAGHLIIPLMLEWKRHFHPPIGLQLLVSLTLLGLAIWWLLPVTKGALIGVQWANRMHGFSDHHDDDVEASLRAEEPLR</sequence>